<evidence type="ECO:0000313" key="1">
    <source>
        <dbReference type="EMBL" id="KXS93581.1"/>
    </source>
</evidence>
<name>A0A139GTS2_9PEZI</name>
<dbReference type="Proteomes" id="UP000073492">
    <property type="component" value="Unassembled WGS sequence"/>
</dbReference>
<organism evidence="1 2">
    <name type="scientific">Pseudocercospora musae</name>
    <dbReference type="NCBI Taxonomy" id="113226"/>
    <lineage>
        <taxon>Eukaryota</taxon>
        <taxon>Fungi</taxon>
        <taxon>Dikarya</taxon>
        <taxon>Ascomycota</taxon>
        <taxon>Pezizomycotina</taxon>
        <taxon>Dothideomycetes</taxon>
        <taxon>Dothideomycetidae</taxon>
        <taxon>Mycosphaerellales</taxon>
        <taxon>Mycosphaerellaceae</taxon>
        <taxon>Pseudocercospora</taxon>
    </lineage>
</organism>
<reference evidence="1 2" key="1">
    <citation type="submission" date="2015-07" db="EMBL/GenBank/DDBJ databases">
        <title>Comparative genomics of the Sigatoka disease complex on banana suggests a link between parallel evolutionary changes in Pseudocercospora fijiensis and Pseudocercospora eumusae and increased virulence on the banana host.</title>
        <authorList>
            <person name="Chang T.-C."/>
            <person name="Salvucci A."/>
            <person name="Crous P.W."/>
            <person name="Stergiopoulos I."/>
        </authorList>
    </citation>
    <scope>NUCLEOTIDE SEQUENCE [LARGE SCALE GENOMIC DNA]</scope>
    <source>
        <strain evidence="1 2">CBS 116634</strain>
    </source>
</reference>
<proteinExistence type="predicted"/>
<dbReference type="EMBL" id="LFZO01001142">
    <property type="protein sequence ID" value="KXS93581.1"/>
    <property type="molecule type" value="Genomic_DNA"/>
</dbReference>
<evidence type="ECO:0000313" key="2">
    <source>
        <dbReference type="Proteomes" id="UP000073492"/>
    </source>
</evidence>
<sequence length="103" mass="11542">MASQDQYQEMDEGIDDDELLLILLRNLRNATHTFGEGTPPTESIRTTIEDHLQDMKRRGVTTNLAKARASGSQSAHDTSNVIQKPDDYAQLVNIFANMAIRPK</sequence>
<gene>
    <name evidence="1" type="ORF">AC579_3324</name>
</gene>
<protein>
    <submittedName>
        <fullName evidence="1">Uncharacterized protein</fullName>
    </submittedName>
</protein>
<accession>A0A139GTS2</accession>
<keyword evidence="2" id="KW-1185">Reference proteome</keyword>
<dbReference type="OrthoDB" id="3650686at2759"/>
<dbReference type="AlphaFoldDB" id="A0A139GTS2"/>
<comment type="caution">
    <text evidence="1">The sequence shown here is derived from an EMBL/GenBank/DDBJ whole genome shotgun (WGS) entry which is preliminary data.</text>
</comment>